<evidence type="ECO:0000313" key="2">
    <source>
        <dbReference type="EMBL" id="KAK4425048.1"/>
    </source>
</evidence>
<accession>A0AAE1Y7D8</accession>
<comment type="caution">
    <text evidence="2">The sequence shown here is derived from an EMBL/GenBank/DDBJ whole genome shotgun (WGS) entry which is preliminary data.</text>
</comment>
<reference evidence="2" key="2">
    <citation type="journal article" date="2024" name="Plant">
        <title>Genomic evolution and insights into agronomic trait innovations of Sesamum species.</title>
        <authorList>
            <person name="Miao H."/>
            <person name="Wang L."/>
            <person name="Qu L."/>
            <person name="Liu H."/>
            <person name="Sun Y."/>
            <person name="Le M."/>
            <person name="Wang Q."/>
            <person name="Wei S."/>
            <person name="Zheng Y."/>
            <person name="Lin W."/>
            <person name="Duan Y."/>
            <person name="Cao H."/>
            <person name="Xiong S."/>
            <person name="Wang X."/>
            <person name="Wei L."/>
            <person name="Li C."/>
            <person name="Ma Q."/>
            <person name="Ju M."/>
            <person name="Zhao R."/>
            <person name="Li G."/>
            <person name="Mu C."/>
            <person name="Tian Q."/>
            <person name="Mei H."/>
            <person name="Zhang T."/>
            <person name="Gao T."/>
            <person name="Zhang H."/>
        </authorList>
    </citation>
    <scope>NUCLEOTIDE SEQUENCE</scope>
    <source>
        <strain evidence="2">3651</strain>
    </source>
</reference>
<evidence type="ECO:0000313" key="3">
    <source>
        <dbReference type="Proteomes" id="UP001293254"/>
    </source>
</evidence>
<name>A0AAE1Y7D8_9LAMI</name>
<keyword evidence="3" id="KW-1185">Reference proteome</keyword>
<proteinExistence type="predicted"/>
<protein>
    <submittedName>
        <fullName evidence="2">Uncharacterized protein</fullName>
    </submittedName>
</protein>
<evidence type="ECO:0000256" key="1">
    <source>
        <dbReference type="SAM" id="MobiDB-lite"/>
    </source>
</evidence>
<sequence length="124" mass="13943">MLPRQNREEQRENRPKSGIPTTSHGENYSGPPQHIIVTPPDQRKLQEEDKGEETETDTENLTTCTPTFNRFQSLENMNEDETDHLTIQTINSASQSTDSTQNLLETQPNTSKGFQVAEPGRTSG</sequence>
<feature type="compositionally biased region" description="Acidic residues" evidence="1">
    <location>
        <begin position="49"/>
        <end position="58"/>
    </location>
</feature>
<dbReference type="AlphaFoldDB" id="A0AAE1Y7D8"/>
<feature type="region of interest" description="Disordered" evidence="1">
    <location>
        <begin position="93"/>
        <end position="124"/>
    </location>
</feature>
<feature type="compositionally biased region" description="Polar residues" evidence="1">
    <location>
        <begin position="93"/>
        <end position="113"/>
    </location>
</feature>
<dbReference type="Proteomes" id="UP001293254">
    <property type="component" value="Unassembled WGS sequence"/>
</dbReference>
<reference evidence="2" key="1">
    <citation type="submission" date="2020-06" db="EMBL/GenBank/DDBJ databases">
        <authorList>
            <person name="Li T."/>
            <person name="Hu X."/>
            <person name="Zhang T."/>
            <person name="Song X."/>
            <person name="Zhang H."/>
            <person name="Dai N."/>
            <person name="Sheng W."/>
            <person name="Hou X."/>
            <person name="Wei L."/>
        </authorList>
    </citation>
    <scope>NUCLEOTIDE SEQUENCE</scope>
    <source>
        <strain evidence="2">3651</strain>
        <tissue evidence="2">Leaf</tissue>
    </source>
</reference>
<feature type="region of interest" description="Disordered" evidence="1">
    <location>
        <begin position="1"/>
        <end position="63"/>
    </location>
</feature>
<dbReference type="EMBL" id="JACGWO010000006">
    <property type="protein sequence ID" value="KAK4425048.1"/>
    <property type="molecule type" value="Genomic_DNA"/>
</dbReference>
<feature type="compositionally biased region" description="Basic and acidic residues" evidence="1">
    <location>
        <begin position="1"/>
        <end position="15"/>
    </location>
</feature>
<gene>
    <name evidence="2" type="ORF">Salat_1698400</name>
</gene>
<organism evidence="2 3">
    <name type="scientific">Sesamum alatum</name>
    <dbReference type="NCBI Taxonomy" id="300844"/>
    <lineage>
        <taxon>Eukaryota</taxon>
        <taxon>Viridiplantae</taxon>
        <taxon>Streptophyta</taxon>
        <taxon>Embryophyta</taxon>
        <taxon>Tracheophyta</taxon>
        <taxon>Spermatophyta</taxon>
        <taxon>Magnoliopsida</taxon>
        <taxon>eudicotyledons</taxon>
        <taxon>Gunneridae</taxon>
        <taxon>Pentapetalae</taxon>
        <taxon>asterids</taxon>
        <taxon>lamiids</taxon>
        <taxon>Lamiales</taxon>
        <taxon>Pedaliaceae</taxon>
        <taxon>Sesamum</taxon>
    </lineage>
</organism>